<dbReference type="eggNOG" id="ENOG502S1S1">
    <property type="taxonomic scope" value="Eukaryota"/>
</dbReference>
<keyword evidence="6" id="KW-0378">Hydrolase</keyword>
<gene>
    <name evidence="13" type="ORF">KGM_214912A</name>
</gene>
<evidence type="ECO:0000256" key="3">
    <source>
        <dbReference type="ARBA" id="ARBA00020438"/>
    </source>
</evidence>
<dbReference type="PANTHER" id="PTHR11407">
    <property type="entry name" value="LYSOZYME C"/>
    <property type="match status" value="1"/>
</dbReference>
<organism evidence="13 14">
    <name type="scientific">Danaus plexippus plexippus</name>
    <dbReference type="NCBI Taxonomy" id="278856"/>
    <lineage>
        <taxon>Eukaryota</taxon>
        <taxon>Metazoa</taxon>
        <taxon>Ecdysozoa</taxon>
        <taxon>Arthropoda</taxon>
        <taxon>Hexapoda</taxon>
        <taxon>Insecta</taxon>
        <taxon>Pterygota</taxon>
        <taxon>Neoptera</taxon>
        <taxon>Endopterygota</taxon>
        <taxon>Lepidoptera</taxon>
        <taxon>Glossata</taxon>
        <taxon>Ditrysia</taxon>
        <taxon>Papilionoidea</taxon>
        <taxon>Nymphalidae</taxon>
        <taxon>Danainae</taxon>
        <taxon>Danaini</taxon>
        <taxon>Danaina</taxon>
        <taxon>Danaus</taxon>
        <taxon>Danaus</taxon>
    </lineage>
</organism>
<dbReference type="SMART" id="SM00263">
    <property type="entry name" value="LYZ1"/>
    <property type="match status" value="1"/>
</dbReference>
<comment type="caution">
    <text evidence="13">The sequence shown here is derived from an EMBL/GenBank/DDBJ whole genome shotgun (WGS) entry which is preliminary data.</text>
</comment>
<dbReference type="KEGG" id="dpl:KGM_214912A"/>
<keyword evidence="7" id="KW-1015">Disulfide bond</keyword>
<keyword evidence="8" id="KW-0326">Glycosidase</keyword>
<evidence type="ECO:0000256" key="6">
    <source>
        <dbReference type="ARBA" id="ARBA00022801"/>
    </source>
</evidence>
<dbReference type="EMBL" id="AGBW02009059">
    <property type="protein sequence ID" value="OWR51772.1"/>
    <property type="molecule type" value="Genomic_DNA"/>
</dbReference>
<feature type="non-terminal residue" evidence="13">
    <location>
        <position position="210"/>
    </location>
</feature>
<comment type="similarity">
    <text evidence="10">Belongs to the glycosyl hydrolase 22 family.</text>
</comment>
<reference evidence="13 14" key="1">
    <citation type="journal article" date="2011" name="Cell">
        <title>The monarch butterfly genome yields insights into long-distance migration.</title>
        <authorList>
            <person name="Zhan S."/>
            <person name="Merlin C."/>
            <person name="Boore J.L."/>
            <person name="Reppert S.M."/>
        </authorList>
    </citation>
    <scope>NUCLEOTIDE SEQUENCE [LARGE SCALE GENOMIC DNA]</scope>
    <source>
        <strain evidence="13">F-2</strain>
    </source>
</reference>
<dbReference type="CDD" id="cd16899">
    <property type="entry name" value="LYZ_C_invert"/>
    <property type="match status" value="1"/>
</dbReference>
<dbReference type="PROSITE" id="PS51348">
    <property type="entry name" value="GLYCOSYL_HYDROL_F22_2"/>
    <property type="match status" value="1"/>
</dbReference>
<keyword evidence="11" id="KW-0812">Transmembrane</keyword>
<dbReference type="InParanoid" id="A0A212FDG2"/>
<keyword evidence="4" id="KW-0929">Antimicrobial</keyword>
<evidence type="ECO:0000256" key="8">
    <source>
        <dbReference type="ARBA" id="ARBA00023295"/>
    </source>
</evidence>
<evidence type="ECO:0000256" key="7">
    <source>
        <dbReference type="ARBA" id="ARBA00023157"/>
    </source>
</evidence>
<accession>A0A212FDG2</accession>
<protein>
    <recommendedName>
        <fullName evidence="3">Lysozyme</fullName>
        <ecNumber evidence="2">3.2.1.17</ecNumber>
    </recommendedName>
    <alternativeName>
        <fullName evidence="9">1,4-beta-N-acetylmuramidase</fullName>
    </alternativeName>
</protein>
<evidence type="ECO:0000256" key="10">
    <source>
        <dbReference type="RuleBase" id="RU004440"/>
    </source>
</evidence>
<dbReference type="SUPFAM" id="SSF53955">
    <property type="entry name" value="Lysozyme-like"/>
    <property type="match status" value="1"/>
</dbReference>
<proteinExistence type="inferred from homology"/>
<keyword evidence="14" id="KW-1185">Reference proteome</keyword>
<dbReference type="InterPro" id="IPR019799">
    <property type="entry name" value="Glyco_hydro_22_CS"/>
</dbReference>
<dbReference type="EC" id="3.2.1.17" evidence="2"/>
<sequence>MSMTDPFDISHPPTNLLKTIFSKDYCFQYDFITVVNVMRFVSFLVSVILLLNVNCIRYETRCKLVRELLKAGIPNDIFLGQWVCLAEKVSNRDTKAFVVSPSGKKSYGIFQIPSRWCREGKKGGECNVACESLLDDDIRDDTACAVTIFHREGFKYWTKWENRCKNDKMITTEIYKCPDLIHPRLSPELNSPSEVLRTKRKHSRVGMERS</sequence>
<dbReference type="GO" id="GO:0042742">
    <property type="term" value="P:defense response to bacterium"/>
    <property type="evidence" value="ECO:0007669"/>
    <property type="project" value="UniProtKB-KW"/>
</dbReference>
<evidence type="ECO:0000256" key="11">
    <source>
        <dbReference type="SAM" id="Phobius"/>
    </source>
</evidence>
<comment type="catalytic activity">
    <reaction evidence="1">
        <text>Hydrolysis of (1-&gt;4)-beta-linkages between N-acetylmuramic acid and N-acetyl-D-glucosamine residues in a peptidoglycan and between N-acetyl-D-glucosamine residues in chitodextrins.</text>
        <dbReference type="EC" id="3.2.1.17"/>
    </reaction>
</comment>
<dbReference type="GO" id="GO:0031640">
    <property type="term" value="P:killing of cells of another organism"/>
    <property type="evidence" value="ECO:0007669"/>
    <property type="project" value="UniProtKB-KW"/>
</dbReference>
<dbReference type="InterPro" id="IPR023346">
    <property type="entry name" value="Lysozyme-like_dom_sf"/>
</dbReference>
<dbReference type="PROSITE" id="PS00128">
    <property type="entry name" value="GLYCOSYL_HYDROL_F22_1"/>
    <property type="match status" value="1"/>
</dbReference>
<dbReference type="AlphaFoldDB" id="A0A212FDG2"/>
<dbReference type="InterPro" id="IPR001916">
    <property type="entry name" value="Glyco_hydro_22"/>
</dbReference>
<dbReference type="PRINTS" id="PR00135">
    <property type="entry name" value="LYZLACT"/>
</dbReference>
<feature type="transmembrane region" description="Helical" evidence="11">
    <location>
        <begin position="31"/>
        <end position="53"/>
    </location>
</feature>
<dbReference type="Gene3D" id="1.10.530.10">
    <property type="match status" value="1"/>
</dbReference>
<evidence type="ECO:0000313" key="13">
    <source>
        <dbReference type="EMBL" id="OWR51772.1"/>
    </source>
</evidence>
<evidence type="ECO:0000256" key="9">
    <source>
        <dbReference type="ARBA" id="ARBA00031262"/>
    </source>
</evidence>
<evidence type="ECO:0000256" key="4">
    <source>
        <dbReference type="ARBA" id="ARBA00022529"/>
    </source>
</evidence>
<dbReference type="FunCoup" id="A0A212FDG2">
    <property type="interactions" value="18"/>
</dbReference>
<evidence type="ECO:0000259" key="12">
    <source>
        <dbReference type="PROSITE" id="PS00128"/>
    </source>
</evidence>
<feature type="domain" description="Glycosyl hydrolases family 22 (GH22)" evidence="12">
    <location>
        <begin position="126"/>
        <end position="144"/>
    </location>
</feature>
<evidence type="ECO:0000256" key="5">
    <source>
        <dbReference type="ARBA" id="ARBA00022638"/>
    </source>
</evidence>
<evidence type="ECO:0000256" key="1">
    <source>
        <dbReference type="ARBA" id="ARBA00000632"/>
    </source>
</evidence>
<dbReference type="Pfam" id="PF00062">
    <property type="entry name" value="Lys"/>
    <property type="match status" value="1"/>
</dbReference>
<keyword evidence="5" id="KW-0081">Bacteriolytic enzyme</keyword>
<evidence type="ECO:0000313" key="14">
    <source>
        <dbReference type="Proteomes" id="UP000007151"/>
    </source>
</evidence>
<name>A0A212FDG2_DANPL</name>
<keyword evidence="11" id="KW-0472">Membrane</keyword>
<evidence type="ECO:0000256" key="2">
    <source>
        <dbReference type="ARBA" id="ARBA00012732"/>
    </source>
</evidence>
<keyword evidence="11" id="KW-1133">Transmembrane helix</keyword>
<dbReference type="Proteomes" id="UP000007151">
    <property type="component" value="Unassembled WGS sequence"/>
</dbReference>
<dbReference type="PANTHER" id="PTHR11407:SF63">
    <property type="entry name" value="LYSOZYME C"/>
    <property type="match status" value="1"/>
</dbReference>
<dbReference type="GO" id="GO:0003796">
    <property type="term" value="F:lysozyme activity"/>
    <property type="evidence" value="ECO:0007669"/>
    <property type="project" value="UniProtKB-EC"/>
</dbReference>